<proteinExistence type="predicted"/>
<protein>
    <submittedName>
        <fullName evidence="1">Uncharacterized protein</fullName>
    </submittedName>
</protein>
<gene>
    <name evidence="1" type="ORF">BRAPAZ1V2_A03P40630.2</name>
</gene>
<dbReference type="EMBL" id="LS974619">
    <property type="protein sequence ID" value="CAG7882720.1"/>
    <property type="molecule type" value="Genomic_DNA"/>
</dbReference>
<dbReference type="Proteomes" id="UP000694005">
    <property type="component" value="Chromosome A03"/>
</dbReference>
<dbReference type="AlphaFoldDB" id="A0A8D9GL32"/>
<evidence type="ECO:0000313" key="2">
    <source>
        <dbReference type="Proteomes" id="UP000694005"/>
    </source>
</evidence>
<accession>A0A8D9GL32</accession>
<organism evidence="1 2">
    <name type="scientific">Brassica campestris</name>
    <name type="common">Field mustard</name>
    <dbReference type="NCBI Taxonomy" id="3711"/>
    <lineage>
        <taxon>Eukaryota</taxon>
        <taxon>Viridiplantae</taxon>
        <taxon>Streptophyta</taxon>
        <taxon>Embryophyta</taxon>
        <taxon>Tracheophyta</taxon>
        <taxon>Spermatophyta</taxon>
        <taxon>Magnoliopsida</taxon>
        <taxon>eudicotyledons</taxon>
        <taxon>Gunneridae</taxon>
        <taxon>Pentapetalae</taxon>
        <taxon>rosids</taxon>
        <taxon>malvids</taxon>
        <taxon>Brassicales</taxon>
        <taxon>Brassicaceae</taxon>
        <taxon>Brassiceae</taxon>
        <taxon>Brassica</taxon>
    </lineage>
</organism>
<evidence type="ECO:0000313" key="1">
    <source>
        <dbReference type="EMBL" id="CAG7882720.1"/>
    </source>
</evidence>
<reference evidence="1 2" key="1">
    <citation type="submission" date="2021-07" db="EMBL/GenBank/DDBJ databases">
        <authorList>
            <consortium name="Genoscope - CEA"/>
            <person name="William W."/>
        </authorList>
    </citation>
    <scope>NUCLEOTIDE SEQUENCE [LARGE SCALE GENOMIC DNA]</scope>
</reference>
<name>A0A8D9GL32_BRACM</name>
<sequence>MYLDKSFHRPFLCSFLLQLCVTFLETTQFYCVPT</sequence>
<dbReference type="Gramene" id="A03p40630.2_BraZ1">
    <property type="protein sequence ID" value="A03p40630.2_BraZ1.CDS.1"/>
    <property type="gene ID" value="A03g40630.2_BraZ1"/>
</dbReference>